<evidence type="ECO:0000256" key="1">
    <source>
        <dbReference type="SAM" id="MobiDB-lite"/>
    </source>
</evidence>
<feature type="region of interest" description="Disordered" evidence="1">
    <location>
        <begin position="1"/>
        <end position="32"/>
    </location>
</feature>
<reference evidence="2" key="1">
    <citation type="submission" date="2023-06" db="EMBL/GenBank/DDBJ databases">
        <title>Genome-scale phylogeny and comparative genomics of the fungal order Sordariales.</title>
        <authorList>
            <consortium name="Lawrence Berkeley National Laboratory"/>
            <person name="Hensen N."/>
            <person name="Bonometti L."/>
            <person name="Westerberg I."/>
            <person name="Brannstrom I.O."/>
            <person name="Guillou S."/>
            <person name="Cros-Aarteil S."/>
            <person name="Calhoun S."/>
            <person name="Haridas S."/>
            <person name="Kuo A."/>
            <person name="Mondo S."/>
            <person name="Pangilinan J."/>
            <person name="Riley R."/>
            <person name="Labutti K."/>
            <person name="Andreopoulos B."/>
            <person name="Lipzen A."/>
            <person name="Chen C."/>
            <person name="Yanf M."/>
            <person name="Daum C."/>
            <person name="Ng V."/>
            <person name="Clum A."/>
            <person name="Steindorff A."/>
            <person name="Ohm R."/>
            <person name="Martin F."/>
            <person name="Silar P."/>
            <person name="Natvig D."/>
            <person name="Lalanne C."/>
            <person name="Gautier V."/>
            <person name="Ament-Velasquez S.L."/>
            <person name="Kruys A."/>
            <person name="Hutchinson M.I."/>
            <person name="Powell A.J."/>
            <person name="Barry K."/>
            <person name="Miller A.N."/>
            <person name="Grigoriev I.V."/>
            <person name="Debuchy R."/>
            <person name="Gladieux P."/>
            <person name="Thoren M.H."/>
            <person name="Johannesson H."/>
        </authorList>
    </citation>
    <scope>NUCLEOTIDE SEQUENCE</scope>
    <source>
        <strain evidence="2">SMH4607-1</strain>
    </source>
</reference>
<proteinExistence type="predicted"/>
<evidence type="ECO:0000313" key="2">
    <source>
        <dbReference type="EMBL" id="KAK0730960.1"/>
    </source>
</evidence>
<organism evidence="2 3">
    <name type="scientific">Lasiosphaeris hirsuta</name>
    <dbReference type="NCBI Taxonomy" id="260670"/>
    <lineage>
        <taxon>Eukaryota</taxon>
        <taxon>Fungi</taxon>
        <taxon>Dikarya</taxon>
        <taxon>Ascomycota</taxon>
        <taxon>Pezizomycotina</taxon>
        <taxon>Sordariomycetes</taxon>
        <taxon>Sordariomycetidae</taxon>
        <taxon>Sordariales</taxon>
        <taxon>Lasiosphaeriaceae</taxon>
        <taxon>Lasiosphaeris</taxon>
    </lineage>
</organism>
<protein>
    <submittedName>
        <fullName evidence="2">Uncharacterized protein</fullName>
    </submittedName>
</protein>
<evidence type="ECO:0000313" key="3">
    <source>
        <dbReference type="Proteomes" id="UP001172102"/>
    </source>
</evidence>
<dbReference type="EMBL" id="JAUKUA010000001">
    <property type="protein sequence ID" value="KAK0730960.1"/>
    <property type="molecule type" value="Genomic_DNA"/>
</dbReference>
<name>A0AA40BB40_9PEZI</name>
<keyword evidence="3" id="KW-1185">Reference proteome</keyword>
<comment type="caution">
    <text evidence="2">The sequence shown here is derived from an EMBL/GenBank/DDBJ whole genome shotgun (WGS) entry which is preliminary data.</text>
</comment>
<accession>A0AA40BB40</accession>
<sequence>MPGSMTLTSPRHRRSLTHSATDPVMANGIRPTPYRRHNEAAKAYLYGQFGVVEVMPFDPFLVLDCAPSPPARPFPLLIGGFIAIWKPYHNMNWHPLPGSIRAMPDPEEDGVEGFSVDASLTEGFKPNTIPDSEDLFKFAISTNPECIGVA</sequence>
<gene>
    <name evidence="2" type="ORF">B0H67DRAFT_548804</name>
</gene>
<dbReference type="AlphaFoldDB" id="A0AA40BB40"/>
<dbReference type="Proteomes" id="UP001172102">
    <property type="component" value="Unassembled WGS sequence"/>
</dbReference>